<dbReference type="InParanoid" id="A0A0P0Y025"/>
<gene>
    <name evidence="3" type="ordered locus">Os11g0210700</name>
    <name evidence="3" type="ORF">OSNPB_110210700</name>
</gene>
<reference evidence="4" key="1">
    <citation type="journal article" date="2005" name="Nature">
        <title>The map-based sequence of the rice genome.</title>
        <authorList>
            <consortium name="International rice genome sequencing project (IRGSP)"/>
            <person name="Matsumoto T."/>
            <person name="Wu J."/>
            <person name="Kanamori H."/>
            <person name="Katayose Y."/>
            <person name="Fujisawa M."/>
            <person name="Namiki N."/>
            <person name="Mizuno H."/>
            <person name="Yamamoto K."/>
            <person name="Antonio B.A."/>
            <person name="Baba T."/>
            <person name="Sakata K."/>
            <person name="Nagamura Y."/>
            <person name="Aoki H."/>
            <person name="Arikawa K."/>
            <person name="Arita K."/>
            <person name="Bito T."/>
            <person name="Chiden Y."/>
            <person name="Fujitsuka N."/>
            <person name="Fukunaka R."/>
            <person name="Hamada M."/>
            <person name="Harada C."/>
            <person name="Hayashi A."/>
            <person name="Hijishita S."/>
            <person name="Honda M."/>
            <person name="Hosokawa S."/>
            <person name="Ichikawa Y."/>
            <person name="Idonuma A."/>
            <person name="Iijima M."/>
            <person name="Ikeda M."/>
            <person name="Ikeno M."/>
            <person name="Ito K."/>
            <person name="Ito S."/>
            <person name="Ito T."/>
            <person name="Ito Y."/>
            <person name="Ito Y."/>
            <person name="Iwabuchi A."/>
            <person name="Kamiya K."/>
            <person name="Karasawa W."/>
            <person name="Kurita K."/>
            <person name="Katagiri S."/>
            <person name="Kikuta A."/>
            <person name="Kobayashi H."/>
            <person name="Kobayashi N."/>
            <person name="Machita K."/>
            <person name="Maehara T."/>
            <person name="Masukawa M."/>
            <person name="Mizubayashi T."/>
            <person name="Mukai Y."/>
            <person name="Nagasaki H."/>
            <person name="Nagata Y."/>
            <person name="Naito S."/>
            <person name="Nakashima M."/>
            <person name="Nakama Y."/>
            <person name="Nakamichi Y."/>
            <person name="Nakamura M."/>
            <person name="Meguro A."/>
            <person name="Negishi M."/>
            <person name="Ohta I."/>
            <person name="Ohta T."/>
            <person name="Okamoto M."/>
            <person name="Ono N."/>
            <person name="Saji S."/>
            <person name="Sakaguchi M."/>
            <person name="Sakai K."/>
            <person name="Shibata M."/>
            <person name="Shimokawa T."/>
            <person name="Song J."/>
            <person name="Takazaki Y."/>
            <person name="Terasawa K."/>
            <person name="Tsugane M."/>
            <person name="Tsuji K."/>
            <person name="Ueda S."/>
            <person name="Waki K."/>
            <person name="Yamagata H."/>
            <person name="Yamamoto M."/>
            <person name="Yamamoto S."/>
            <person name="Yamane H."/>
            <person name="Yoshiki S."/>
            <person name="Yoshihara R."/>
            <person name="Yukawa K."/>
            <person name="Zhong H."/>
            <person name="Yano M."/>
            <person name="Yuan Q."/>
            <person name="Ouyang S."/>
            <person name="Liu J."/>
            <person name="Jones K.M."/>
            <person name="Gansberger K."/>
            <person name="Moffat K."/>
            <person name="Hill J."/>
            <person name="Bera J."/>
            <person name="Fadrosh D."/>
            <person name="Jin S."/>
            <person name="Johri S."/>
            <person name="Kim M."/>
            <person name="Overton L."/>
            <person name="Reardon M."/>
            <person name="Tsitrin T."/>
            <person name="Vuong H."/>
            <person name="Weaver B."/>
            <person name="Ciecko A."/>
            <person name="Tallon L."/>
            <person name="Jackson J."/>
            <person name="Pai G."/>
            <person name="Aken S.V."/>
            <person name="Utterback T."/>
            <person name="Reidmuller S."/>
            <person name="Feldblyum T."/>
            <person name="Hsiao J."/>
            <person name="Zismann V."/>
            <person name="Iobst S."/>
            <person name="de Vazeille A.R."/>
            <person name="Buell C.R."/>
            <person name="Ying K."/>
            <person name="Li Y."/>
            <person name="Lu T."/>
            <person name="Huang Y."/>
            <person name="Zhao Q."/>
            <person name="Feng Q."/>
            <person name="Zhang L."/>
            <person name="Zhu J."/>
            <person name="Weng Q."/>
            <person name="Mu J."/>
            <person name="Lu Y."/>
            <person name="Fan D."/>
            <person name="Liu Y."/>
            <person name="Guan J."/>
            <person name="Zhang Y."/>
            <person name="Yu S."/>
            <person name="Liu X."/>
            <person name="Zhang Y."/>
            <person name="Hong G."/>
            <person name="Han B."/>
            <person name="Choisne N."/>
            <person name="Demange N."/>
            <person name="Orjeda G."/>
            <person name="Samain S."/>
            <person name="Cattolico L."/>
            <person name="Pelletier E."/>
            <person name="Couloux A."/>
            <person name="Segurens B."/>
            <person name="Wincker P."/>
            <person name="D'Hont A."/>
            <person name="Scarpelli C."/>
            <person name="Weissenbach J."/>
            <person name="Salanoubat M."/>
            <person name="Quetier F."/>
            <person name="Yu Y."/>
            <person name="Kim H.R."/>
            <person name="Rambo T."/>
            <person name="Currie J."/>
            <person name="Collura K."/>
            <person name="Luo M."/>
            <person name="Yang T."/>
            <person name="Ammiraju J.S.S."/>
            <person name="Engler F."/>
            <person name="Soderlund C."/>
            <person name="Wing R.A."/>
            <person name="Palmer L.E."/>
            <person name="de la Bastide M."/>
            <person name="Spiegel L."/>
            <person name="Nascimento L."/>
            <person name="Zutavern T."/>
            <person name="O'Shaughnessy A."/>
            <person name="Dike S."/>
            <person name="Dedhia N."/>
            <person name="Preston R."/>
            <person name="Balija V."/>
            <person name="McCombie W.R."/>
            <person name="Chow T."/>
            <person name="Chen H."/>
            <person name="Chung M."/>
            <person name="Chen C."/>
            <person name="Shaw J."/>
            <person name="Wu H."/>
            <person name="Hsiao K."/>
            <person name="Chao Y."/>
            <person name="Chu M."/>
            <person name="Cheng C."/>
            <person name="Hour A."/>
            <person name="Lee P."/>
            <person name="Lin S."/>
            <person name="Lin Y."/>
            <person name="Liou J."/>
            <person name="Liu S."/>
            <person name="Hsing Y."/>
            <person name="Raghuvanshi S."/>
            <person name="Mohanty A."/>
            <person name="Bharti A.K."/>
            <person name="Gaur A."/>
            <person name="Gupta V."/>
            <person name="Kumar D."/>
            <person name="Ravi V."/>
            <person name="Vij S."/>
            <person name="Kapur A."/>
            <person name="Khurana P."/>
            <person name="Khurana P."/>
            <person name="Khurana J.P."/>
            <person name="Tyagi A.K."/>
            <person name="Gaikwad K."/>
            <person name="Singh A."/>
            <person name="Dalal V."/>
            <person name="Srivastava S."/>
            <person name="Dixit A."/>
            <person name="Pal A.K."/>
            <person name="Ghazi I.A."/>
            <person name="Yadav M."/>
            <person name="Pandit A."/>
            <person name="Bhargava A."/>
            <person name="Sureshbabu K."/>
            <person name="Batra K."/>
            <person name="Sharma T.R."/>
            <person name="Mohapatra T."/>
            <person name="Singh N.K."/>
            <person name="Messing J."/>
            <person name="Nelson A.B."/>
            <person name="Fuks G."/>
            <person name="Kavchok S."/>
            <person name="Keizer G."/>
            <person name="Linton E."/>
            <person name="Llaca V."/>
            <person name="Song R."/>
            <person name="Tanyolac B."/>
            <person name="Young S."/>
            <person name="Ho-Il K."/>
            <person name="Hahn J.H."/>
            <person name="Sangsakoo G."/>
            <person name="Vanavichit A."/>
            <person name="de Mattos Luiz.A.T."/>
            <person name="Zimmer P.D."/>
            <person name="Malone G."/>
            <person name="Dellagostin O."/>
            <person name="de Oliveira A.C."/>
            <person name="Bevan M."/>
            <person name="Bancroft I."/>
            <person name="Minx P."/>
            <person name="Cordum H."/>
            <person name="Wilson R."/>
            <person name="Cheng Z."/>
            <person name="Jin W."/>
            <person name="Jiang J."/>
            <person name="Leong S.A."/>
            <person name="Iwama H."/>
            <person name="Gojobori T."/>
            <person name="Itoh T."/>
            <person name="Niimura Y."/>
            <person name="Fujii Y."/>
            <person name="Habara T."/>
            <person name="Sakai H."/>
            <person name="Sato Y."/>
            <person name="Wilson G."/>
            <person name="Kumar K."/>
            <person name="McCouch S."/>
            <person name="Juretic N."/>
            <person name="Hoen D."/>
            <person name="Wright S."/>
            <person name="Bruskiewich R."/>
            <person name="Bureau T."/>
            <person name="Miyao A."/>
            <person name="Hirochika H."/>
            <person name="Nishikawa T."/>
            <person name="Kadowaki K."/>
            <person name="Sugiura M."/>
            <person name="Burr B."/>
            <person name="Sasaki T."/>
        </authorList>
    </citation>
    <scope>NUCLEOTIDE SEQUENCE [LARGE SCALE GENOMIC DNA]</scope>
    <source>
        <strain evidence="4">cv. Nipponbare</strain>
    </source>
</reference>
<dbReference type="EMBL" id="AP014967">
    <property type="protein sequence ID" value="BAT13179.1"/>
    <property type="molecule type" value="Genomic_DNA"/>
</dbReference>
<name>A0A0P0Y025_ORYSJ</name>
<keyword evidence="2" id="KW-0472">Membrane</keyword>
<sequence>MSRQVAVATRRSSPHSPEELSPNPNPNLLSLHESALHAVARRSPPHSPVSSTSHLISTSKSATGAALGRRPRWLMSHCRPPSCRHRSPPHGLFFLPLSSFNIFSLPVHYFSLAWLIFFTNRPI</sequence>
<evidence type="ECO:0000256" key="1">
    <source>
        <dbReference type="SAM" id="MobiDB-lite"/>
    </source>
</evidence>
<protein>
    <submittedName>
        <fullName evidence="3">Os11g0210700 protein</fullName>
    </submittedName>
</protein>
<keyword evidence="2" id="KW-1133">Transmembrane helix</keyword>
<feature type="compositionally biased region" description="Low complexity" evidence="1">
    <location>
        <begin position="19"/>
        <end position="33"/>
    </location>
</feature>
<accession>A0A0P0Y025</accession>
<reference evidence="3 4" key="2">
    <citation type="journal article" date="2013" name="Plant Cell Physiol.">
        <title>Rice Annotation Project Database (RAP-DB): an integrative and interactive database for rice genomics.</title>
        <authorList>
            <person name="Sakai H."/>
            <person name="Lee S.S."/>
            <person name="Tanaka T."/>
            <person name="Numa H."/>
            <person name="Kim J."/>
            <person name="Kawahara Y."/>
            <person name="Wakimoto H."/>
            <person name="Yang C.C."/>
            <person name="Iwamoto M."/>
            <person name="Abe T."/>
            <person name="Yamada Y."/>
            <person name="Muto A."/>
            <person name="Inokuchi H."/>
            <person name="Ikemura T."/>
            <person name="Matsumoto T."/>
            <person name="Sasaki T."/>
            <person name="Itoh T."/>
        </authorList>
    </citation>
    <scope>NUCLEOTIDE SEQUENCE [LARGE SCALE GENOMIC DNA]</scope>
    <source>
        <strain evidence="4">cv. Nipponbare</strain>
    </source>
</reference>
<dbReference type="Proteomes" id="UP000059680">
    <property type="component" value="Chromosome 11"/>
</dbReference>
<evidence type="ECO:0000313" key="3">
    <source>
        <dbReference type="EMBL" id="BAT13179.1"/>
    </source>
</evidence>
<feature type="transmembrane region" description="Helical" evidence="2">
    <location>
        <begin position="92"/>
        <end position="117"/>
    </location>
</feature>
<feature type="region of interest" description="Disordered" evidence="1">
    <location>
        <begin position="1"/>
        <end position="67"/>
    </location>
</feature>
<evidence type="ECO:0000256" key="2">
    <source>
        <dbReference type="SAM" id="Phobius"/>
    </source>
</evidence>
<dbReference type="Gramene" id="Os11t0210700-00">
    <property type="protein sequence ID" value="Os11t0210700-00"/>
    <property type="gene ID" value="Os11g0210700"/>
</dbReference>
<reference evidence="3 4" key="3">
    <citation type="journal article" date="2013" name="Rice">
        <title>Improvement of the Oryza sativa Nipponbare reference genome using next generation sequence and optical map data.</title>
        <authorList>
            <person name="Kawahara Y."/>
            <person name="de la Bastide M."/>
            <person name="Hamilton J.P."/>
            <person name="Kanamori H."/>
            <person name="McCombie W.R."/>
            <person name="Ouyang S."/>
            <person name="Schwartz D.C."/>
            <person name="Tanaka T."/>
            <person name="Wu J."/>
            <person name="Zhou S."/>
            <person name="Childs K.L."/>
            <person name="Davidson R.M."/>
            <person name="Lin H."/>
            <person name="Quesada-Ocampo L."/>
            <person name="Vaillancourt B."/>
            <person name="Sakai H."/>
            <person name="Lee S.S."/>
            <person name="Kim J."/>
            <person name="Numa H."/>
            <person name="Itoh T."/>
            <person name="Buell C.R."/>
            <person name="Matsumoto T."/>
        </authorList>
    </citation>
    <scope>NUCLEOTIDE SEQUENCE [LARGE SCALE GENOMIC DNA]</scope>
    <source>
        <strain evidence="4">cv. Nipponbare</strain>
    </source>
</reference>
<evidence type="ECO:0000313" key="4">
    <source>
        <dbReference type="Proteomes" id="UP000059680"/>
    </source>
</evidence>
<organism evidence="3 4">
    <name type="scientific">Oryza sativa subsp. japonica</name>
    <name type="common">Rice</name>
    <dbReference type="NCBI Taxonomy" id="39947"/>
    <lineage>
        <taxon>Eukaryota</taxon>
        <taxon>Viridiplantae</taxon>
        <taxon>Streptophyta</taxon>
        <taxon>Embryophyta</taxon>
        <taxon>Tracheophyta</taxon>
        <taxon>Spermatophyta</taxon>
        <taxon>Magnoliopsida</taxon>
        <taxon>Liliopsida</taxon>
        <taxon>Poales</taxon>
        <taxon>Poaceae</taxon>
        <taxon>BOP clade</taxon>
        <taxon>Oryzoideae</taxon>
        <taxon>Oryzeae</taxon>
        <taxon>Oryzinae</taxon>
        <taxon>Oryza</taxon>
        <taxon>Oryza sativa</taxon>
    </lineage>
</organism>
<dbReference type="PaxDb" id="39947-A0A0P0Y025"/>
<feature type="compositionally biased region" description="Low complexity" evidence="1">
    <location>
        <begin position="48"/>
        <end position="61"/>
    </location>
</feature>
<keyword evidence="4" id="KW-1185">Reference proteome</keyword>
<keyword evidence="2" id="KW-0812">Transmembrane</keyword>
<dbReference type="AlphaFoldDB" id="A0A0P0Y025"/>
<proteinExistence type="predicted"/>